<dbReference type="RefSeq" id="XP_004990356.1">
    <property type="nucleotide sequence ID" value="XM_004990299.1"/>
</dbReference>
<dbReference type="PANTHER" id="PTHR14145:SF1">
    <property type="entry name" value="26S PROTEASOME NON-ATPASE REGULATORY SUBUNIT 6"/>
    <property type="match status" value="1"/>
</dbReference>
<dbReference type="InterPro" id="IPR049549">
    <property type="entry name" value="RPN7_PSMD6_C"/>
</dbReference>
<dbReference type="FunCoup" id="F2UK19">
    <property type="interactions" value="1366"/>
</dbReference>
<dbReference type="SUPFAM" id="SSF48452">
    <property type="entry name" value="TPR-like"/>
    <property type="match status" value="1"/>
</dbReference>
<dbReference type="PANTHER" id="PTHR14145">
    <property type="entry name" value="26S PROTESOME SUBUNIT 6"/>
    <property type="match status" value="1"/>
</dbReference>
<feature type="coiled-coil region" evidence="2">
    <location>
        <begin position="68"/>
        <end position="95"/>
    </location>
</feature>
<proteinExistence type="predicted"/>
<dbReference type="GeneID" id="16070913"/>
<dbReference type="SUPFAM" id="SSF46785">
    <property type="entry name" value="Winged helix' DNA-binding domain"/>
    <property type="match status" value="1"/>
</dbReference>
<evidence type="ECO:0000259" key="3">
    <source>
        <dbReference type="PROSITE" id="PS50250"/>
    </source>
</evidence>
<evidence type="ECO:0000256" key="1">
    <source>
        <dbReference type="ARBA" id="ARBA00022942"/>
    </source>
</evidence>
<dbReference type="OMA" id="RLHCKVD"/>
<dbReference type="InParanoid" id="F2UK19"/>
<evidence type="ECO:0000313" key="5">
    <source>
        <dbReference type="Proteomes" id="UP000007799"/>
    </source>
</evidence>
<keyword evidence="2" id="KW-0175">Coiled coil</keyword>
<dbReference type="Pfam" id="PF01399">
    <property type="entry name" value="PCI"/>
    <property type="match status" value="1"/>
</dbReference>
<keyword evidence="5" id="KW-1185">Reference proteome</keyword>
<dbReference type="GO" id="GO:0043161">
    <property type="term" value="P:proteasome-mediated ubiquitin-dependent protein catabolic process"/>
    <property type="evidence" value="ECO:0007669"/>
    <property type="project" value="TreeGrafter"/>
</dbReference>
<evidence type="ECO:0000313" key="4">
    <source>
        <dbReference type="EMBL" id="EGD77468.1"/>
    </source>
</evidence>
<dbReference type="Pfam" id="PF10602">
    <property type="entry name" value="RPN7"/>
    <property type="match status" value="1"/>
</dbReference>
<feature type="domain" description="PCI" evidence="3">
    <location>
        <begin position="187"/>
        <end position="355"/>
    </location>
</feature>
<dbReference type="InterPro" id="IPR036390">
    <property type="entry name" value="WH_DNA-bd_sf"/>
</dbReference>
<dbReference type="InterPro" id="IPR045135">
    <property type="entry name" value="Rpn7_N"/>
</dbReference>
<dbReference type="eggNOG" id="KOG0687">
    <property type="taxonomic scope" value="Eukaryota"/>
</dbReference>
<organism evidence="5">
    <name type="scientific">Salpingoeca rosetta (strain ATCC 50818 / BSB-021)</name>
    <dbReference type="NCBI Taxonomy" id="946362"/>
    <lineage>
        <taxon>Eukaryota</taxon>
        <taxon>Choanoflagellata</taxon>
        <taxon>Craspedida</taxon>
        <taxon>Salpingoecidae</taxon>
        <taxon>Salpingoeca</taxon>
    </lineage>
</organism>
<dbReference type="EMBL" id="GL832978">
    <property type="protein sequence ID" value="EGD77468.1"/>
    <property type="molecule type" value="Genomic_DNA"/>
</dbReference>
<evidence type="ECO:0000256" key="2">
    <source>
        <dbReference type="SAM" id="Coils"/>
    </source>
</evidence>
<dbReference type="InterPro" id="IPR000717">
    <property type="entry name" value="PCI_dom"/>
</dbReference>
<dbReference type="KEGG" id="sre:PTSG_08563"/>
<dbReference type="STRING" id="946362.F2UK19"/>
<sequence>MAEEELVRVPNLDVAQTLFELSLPESDQMALEAAFLDAVKKDGMAPVYDQACKDHDLSHDAALSKQMHADSAEKLKQLDANIKDAEENLGETEIRDAYMAKAQHYARIGAKEEAEAAFRQVYEKSISVGQRMDVVFYLLRIGFFFDDKELITRNLEKAESLLEEGGDWERRNRLKVYKGLHLLTMREFSQATSLFLDTVSTFTCVELMPYNDFIGLTVLGAVFALPRTELNKKVVKGPEIQEALHDLPLHKRLLSSLYGCKYADFFAALAEVEGVFKTSRYLAQHTRFYVRELRIKAYQQLLQSYRSVTLASIASSFGVTEAFIDAELSRFIAAGRLNCKIDKVAGVVETTRPDHRNAQYQEIIKKGDMMLNRLQKLGQVISI</sequence>
<name>F2UK19_SALR5</name>
<dbReference type="SMART" id="SM00088">
    <property type="entry name" value="PINT"/>
    <property type="match status" value="1"/>
</dbReference>
<dbReference type="InterPro" id="IPR019585">
    <property type="entry name" value="Rpn7/CSN1"/>
</dbReference>
<dbReference type="AlphaFoldDB" id="F2UK19"/>
<dbReference type="FunFam" id="1.25.40.570:FF:000005">
    <property type="entry name" value="26S proteasome regulatory subunit N7"/>
    <property type="match status" value="1"/>
</dbReference>
<protein>
    <submittedName>
        <fullName evidence="4">Proteasome 26S subunit</fullName>
    </submittedName>
</protein>
<dbReference type="Proteomes" id="UP000007799">
    <property type="component" value="Unassembled WGS sequence"/>
</dbReference>
<dbReference type="InterPro" id="IPR011990">
    <property type="entry name" value="TPR-like_helical_dom_sf"/>
</dbReference>
<keyword evidence="1 4" id="KW-0647">Proteasome</keyword>
<reference evidence="4" key="1">
    <citation type="submission" date="2009-08" db="EMBL/GenBank/DDBJ databases">
        <title>Annotation of Salpingoeca rosetta.</title>
        <authorList>
            <consortium name="The Broad Institute Genome Sequencing Platform"/>
            <person name="Russ C."/>
            <person name="Cuomo C."/>
            <person name="Burger G."/>
            <person name="Gray M.W."/>
            <person name="Holland P.W.H."/>
            <person name="King N."/>
            <person name="Lang F.B.F."/>
            <person name="Roger A.J."/>
            <person name="Ruiz-Trillo I."/>
            <person name="Young S.K."/>
            <person name="Zeng Q."/>
            <person name="Gargeya S."/>
            <person name="Alvarado L."/>
            <person name="Berlin A."/>
            <person name="Chapman S.B."/>
            <person name="Chen Z."/>
            <person name="Freedman E."/>
            <person name="Gellesch M."/>
            <person name="Goldberg J."/>
            <person name="Griggs A."/>
            <person name="Gujja S."/>
            <person name="Heilman E."/>
            <person name="Heiman D."/>
            <person name="Howarth C."/>
            <person name="Mehta T."/>
            <person name="Neiman D."/>
            <person name="Pearson M."/>
            <person name="Roberts A."/>
            <person name="Saif S."/>
            <person name="Shea T."/>
            <person name="Shenoy N."/>
            <person name="Sisk P."/>
            <person name="Stolte C."/>
            <person name="Sykes S."/>
            <person name="White J."/>
            <person name="Yandava C."/>
            <person name="Haas B."/>
            <person name="Nusbaum C."/>
            <person name="Birren B."/>
        </authorList>
    </citation>
    <scope>NUCLEOTIDE SEQUENCE [LARGE SCALE GENOMIC DNA]</scope>
    <source>
        <strain evidence="4">ATCC 50818</strain>
    </source>
</reference>
<dbReference type="OrthoDB" id="1452at2759"/>
<gene>
    <name evidence="4" type="ORF">PTSG_08563</name>
</gene>
<dbReference type="GO" id="GO:0005838">
    <property type="term" value="C:proteasome regulatory particle"/>
    <property type="evidence" value="ECO:0007669"/>
    <property type="project" value="TreeGrafter"/>
</dbReference>
<dbReference type="Pfam" id="PF21154">
    <property type="entry name" value="RPN7_PSMD6_C"/>
    <property type="match status" value="1"/>
</dbReference>
<dbReference type="PROSITE" id="PS50250">
    <property type="entry name" value="PCI"/>
    <property type="match status" value="1"/>
</dbReference>
<accession>F2UK19</accession>
<dbReference type="Gene3D" id="1.25.40.570">
    <property type="match status" value="1"/>
</dbReference>